<dbReference type="Gene3D" id="3.30.10.20">
    <property type="match status" value="1"/>
</dbReference>
<dbReference type="InterPro" id="IPR005543">
    <property type="entry name" value="PASTA_dom"/>
</dbReference>
<dbReference type="Pfam" id="PF03793">
    <property type="entry name" value="PASTA"/>
    <property type="match status" value="1"/>
</dbReference>
<protein>
    <submittedName>
        <fullName evidence="3">PASTA domain protein</fullName>
    </submittedName>
</protein>
<organism evidence="3">
    <name type="scientific">Mycobacterium xenopi 4042</name>
    <dbReference type="NCBI Taxonomy" id="1299334"/>
    <lineage>
        <taxon>Bacteria</taxon>
        <taxon>Bacillati</taxon>
        <taxon>Actinomycetota</taxon>
        <taxon>Actinomycetes</taxon>
        <taxon>Mycobacteriales</taxon>
        <taxon>Mycobacteriaceae</taxon>
        <taxon>Mycobacterium</taxon>
    </lineage>
</organism>
<dbReference type="PATRIC" id="fig|1299334.3.peg.183"/>
<comment type="caution">
    <text evidence="3">The sequence shown here is derived from an EMBL/GenBank/DDBJ whole genome shotgun (WGS) entry which is preliminary data.</text>
</comment>
<dbReference type="PROSITE" id="PS51178">
    <property type="entry name" value="PASTA"/>
    <property type="match status" value="1"/>
</dbReference>
<sequence>MVGLDLDAARQRLKEAGFQVADQPTPVNSSAKYGEVVGTSPSGQTIPGSVITIQTSNGIPPAPPPPENGPVPIGSTTVEIPGLPPITIPLLGPRRPVSRRRRRVFRALSSAQRQ</sequence>
<evidence type="ECO:0000313" key="3">
    <source>
        <dbReference type="EMBL" id="EUA78653.1"/>
    </source>
</evidence>
<accession>X8EF77</accession>
<feature type="domain" description="PASTA" evidence="2">
    <location>
        <begin position="1"/>
        <end position="57"/>
    </location>
</feature>
<feature type="region of interest" description="Disordered" evidence="1">
    <location>
        <begin position="56"/>
        <end position="75"/>
    </location>
</feature>
<dbReference type="AlphaFoldDB" id="X8EF77"/>
<feature type="compositionally biased region" description="Pro residues" evidence="1">
    <location>
        <begin position="60"/>
        <end position="69"/>
    </location>
</feature>
<name>X8EF77_MYCXE</name>
<dbReference type="EMBL" id="JAOB01000004">
    <property type="protein sequence ID" value="EUA78653.1"/>
    <property type="molecule type" value="Genomic_DNA"/>
</dbReference>
<evidence type="ECO:0000259" key="2">
    <source>
        <dbReference type="PROSITE" id="PS51178"/>
    </source>
</evidence>
<gene>
    <name evidence="3" type="ORF">I553_2944</name>
</gene>
<evidence type="ECO:0000256" key="1">
    <source>
        <dbReference type="SAM" id="MobiDB-lite"/>
    </source>
</evidence>
<proteinExistence type="predicted"/>
<dbReference type="CDD" id="cd06577">
    <property type="entry name" value="PASTA_pknB"/>
    <property type="match status" value="1"/>
</dbReference>
<dbReference type="SMART" id="SM00740">
    <property type="entry name" value="PASTA"/>
    <property type="match status" value="1"/>
</dbReference>
<reference evidence="3" key="1">
    <citation type="submission" date="2014-01" db="EMBL/GenBank/DDBJ databases">
        <authorList>
            <person name="Brown-Elliot B."/>
            <person name="Wallace R."/>
            <person name="Lenaerts A."/>
            <person name="Ordway D."/>
            <person name="DeGroote M.A."/>
            <person name="Parker T."/>
            <person name="Sizemore C."/>
            <person name="Tallon L.J."/>
            <person name="Sadzewicz L.K."/>
            <person name="Sengamalay N."/>
            <person name="Fraser C.M."/>
            <person name="Hine E."/>
            <person name="Shefchek K.A."/>
            <person name="Das S.P."/>
            <person name="Tettelin H."/>
        </authorList>
    </citation>
    <scope>NUCLEOTIDE SEQUENCE [LARGE SCALE GENOMIC DNA]</scope>
    <source>
        <strain evidence="3">4042</strain>
    </source>
</reference>